<evidence type="ECO:0000313" key="2">
    <source>
        <dbReference type="EMBL" id="SVA13990.1"/>
    </source>
</evidence>
<feature type="non-terminal residue" evidence="2">
    <location>
        <position position="1"/>
    </location>
</feature>
<feature type="transmembrane region" description="Helical" evidence="1">
    <location>
        <begin position="281"/>
        <end position="297"/>
    </location>
</feature>
<evidence type="ECO:0008006" key="3">
    <source>
        <dbReference type="Google" id="ProtNLM"/>
    </source>
</evidence>
<gene>
    <name evidence="2" type="ORF">METZ01_LOCUS66844</name>
</gene>
<sequence length="682" mass="77276">VFPLFFSPISRSARYSFLLVIALGTIIRLVGITAPLHGDELATISIWANMPLLAIPTHYEYPNNHIFHTLVVATIFKIFGLNPFLLRAPVLICGVASLILAFFTTHRITRNAQAGLAVSLLIAINSGHIFYSTHARGYMLILLIGQYIFHRLVVWINEPKISLRPTKEFFTFKELSVFAGLMMVATWTLPTFAFFEGSLGLFFLISLLLSQRDKWFDLSNAYLKNLTVILICLLGLFVQYFVLISPDMLEMAFSNAAQSELSSFPKAVLQEWIQPFESGEVFFVLLVLLGLFTLFHLNRTILILVLCVLVFPPATIYFACLAGFVAMPPHARVFFYLQPIFTLCIVIGAFGFMYRWRNKLRESVGEIILGLILLLATIISGKELLQITWPDRFARQPFDHVAKFVKNLGPNDLILLSRSSHVEYYLYGGKETTKRVNQILDEGKLGDVYFVEYGKPGESDSLKFNKEGAEYLRLNDYNQVVKTKEESTGIILPMELFESEKRIGNFTFRKVNPRFIYNSSALRTPADWKRWGGMINSAPATLEPPSMHPGKLPAVKIEEPGVLIAKLENEVVGSVFSININLVSADRHLGKKMSYLHAIEEHGQYVSKNAWIANDWVLDHPYGPDILNQPWQAKIFITNGKQPVEIIRTPEIEQGEFGRLRGIQSYRLVISKHTLRTNGDKL</sequence>
<keyword evidence="1" id="KW-1133">Transmembrane helix</keyword>
<dbReference type="AlphaFoldDB" id="A0A381TCZ8"/>
<feature type="transmembrane region" description="Helical" evidence="1">
    <location>
        <begin position="304"/>
        <end position="327"/>
    </location>
</feature>
<reference evidence="2" key="1">
    <citation type="submission" date="2018-05" db="EMBL/GenBank/DDBJ databases">
        <authorList>
            <person name="Lanie J.A."/>
            <person name="Ng W.-L."/>
            <person name="Kazmierczak K.M."/>
            <person name="Andrzejewski T.M."/>
            <person name="Davidsen T.M."/>
            <person name="Wayne K.J."/>
            <person name="Tettelin H."/>
            <person name="Glass J.I."/>
            <person name="Rusch D."/>
            <person name="Podicherti R."/>
            <person name="Tsui H.-C.T."/>
            <person name="Winkler M.E."/>
        </authorList>
    </citation>
    <scope>NUCLEOTIDE SEQUENCE</scope>
</reference>
<feature type="transmembrane region" description="Helical" evidence="1">
    <location>
        <begin position="114"/>
        <end position="131"/>
    </location>
</feature>
<name>A0A381TCZ8_9ZZZZ</name>
<keyword evidence="1" id="KW-0812">Transmembrane</keyword>
<feature type="transmembrane region" description="Helical" evidence="1">
    <location>
        <begin position="364"/>
        <end position="381"/>
    </location>
</feature>
<accession>A0A381TCZ8</accession>
<feature type="transmembrane region" description="Helical" evidence="1">
    <location>
        <begin position="84"/>
        <end position="102"/>
    </location>
</feature>
<feature type="transmembrane region" description="Helical" evidence="1">
    <location>
        <begin position="333"/>
        <end position="352"/>
    </location>
</feature>
<protein>
    <recommendedName>
        <fullName evidence="3">Glycosyltransferase RgtA/B/C/D-like domain-containing protein</fullName>
    </recommendedName>
</protein>
<feature type="transmembrane region" description="Helical" evidence="1">
    <location>
        <begin position="193"/>
        <end position="210"/>
    </location>
</feature>
<feature type="transmembrane region" description="Helical" evidence="1">
    <location>
        <begin position="222"/>
        <end position="242"/>
    </location>
</feature>
<evidence type="ECO:0000256" key="1">
    <source>
        <dbReference type="SAM" id="Phobius"/>
    </source>
</evidence>
<dbReference type="EMBL" id="UINC01004392">
    <property type="protein sequence ID" value="SVA13990.1"/>
    <property type="molecule type" value="Genomic_DNA"/>
</dbReference>
<keyword evidence="1" id="KW-0472">Membrane</keyword>
<feature type="transmembrane region" description="Helical" evidence="1">
    <location>
        <begin position="12"/>
        <end position="31"/>
    </location>
</feature>
<proteinExistence type="predicted"/>
<organism evidence="2">
    <name type="scientific">marine metagenome</name>
    <dbReference type="NCBI Taxonomy" id="408172"/>
    <lineage>
        <taxon>unclassified sequences</taxon>
        <taxon>metagenomes</taxon>
        <taxon>ecological metagenomes</taxon>
    </lineage>
</organism>